<dbReference type="Pfam" id="PF04828">
    <property type="entry name" value="GFA"/>
    <property type="match status" value="1"/>
</dbReference>
<feature type="domain" description="CENP-V/GFA" evidence="4">
    <location>
        <begin position="2"/>
        <end position="119"/>
    </location>
</feature>
<dbReference type="InterPro" id="IPR011057">
    <property type="entry name" value="Mss4-like_sf"/>
</dbReference>
<accession>A0ABT9H937</accession>
<dbReference type="EMBL" id="JAVAIL010000003">
    <property type="protein sequence ID" value="MDP4539841.1"/>
    <property type="molecule type" value="Genomic_DNA"/>
</dbReference>
<dbReference type="PROSITE" id="PS51891">
    <property type="entry name" value="CENP_V_GFA"/>
    <property type="match status" value="1"/>
</dbReference>
<sequence length="134" mass="14657">MIELSCLCGQLRVELARRPDFVHECNCTLCRKTGARWGYFHPSEASVTGASQGYSRGDKPDPAAEIRFCESCGATTHFILTAEAAAKYGNTMMGANMLLADERDLAGVELRFPDGQAWSGEGEFAYVREARILG</sequence>
<dbReference type="SUPFAM" id="SSF51316">
    <property type="entry name" value="Mss4-like"/>
    <property type="match status" value="1"/>
</dbReference>
<dbReference type="Proteomes" id="UP001235664">
    <property type="component" value="Unassembled WGS sequence"/>
</dbReference>
<evidence type="ECO:0000313" key="5">
    <source>
        <dbReference type="EMBL" id="MDP4539841.1"/>
    </source>
</evidence>
<protein>
    <submittedName>
        <fullName evidence="5">Aldehyde-activating protein</fullName>
    </submittedName>
</protein>
<evidence type="ECO:0000259" key="4">
    <source>
        <dbReference type="PROSITE" id="PS51891"/>
    </source>
</evidence>
<dbReference type="Gene3D" id="2.170.150.70">
    <property type="match status" value="1"/>
</dbReference>
<proteinExistence type="inferred from homology"/>
<comment type="caution">
    <text evidence="5">The sequence shown here is derived from an EMBL/GenBank/DDBJ whole genome shotgun (WGS) entry which is preliminary data.</text>
</comment>
<organism evidence="5 6">
    <name type="scientific">Qipengyuania benthica</name>
    <dbReference type="NCBI Taxonomy" id="3067651"/>
    <lineage>
        <taxon>Bacteria</taxon>
        <taxon>Pseudomonadati</taxon>
        <taxon>Pseudomonadota</taxon>
        <taxon>Alphaproteobacteria</taxon>
        <taxon>Sphingomonadales</taxon>
        <taxon>Erythrobacteraceae</taxon>
        <taxon>Qipengyuania</taxon>
    </lineage>
</organism>
<comment type="similarity">
    <text evidence="1">Belongs to the Gfa family.</text>
</comment>
<evidence type="ECO:0000313" key="6">
    <source>
        <dbReference type="Proteomes" id="UP001235664"/>
    </source>
</evidence>
<gene>
    <name evidence="5" type="ORF">Q9K01_09415</name>
</gene>
<keyword evidence="2" id="KW-0479">Metal-binding</keyword>
<reference evidence="5 6" key="1">
    <citation type="submission" date="2023-08" db="EMBL/GenBank/DDBJ databases">
        <title>genomic of DY56.</title>
        <authorList>
            <person name="Wang Y."/>
        </authorList>
    </citation>
    <scope>NUCLEOTIDE SEQUENCE [LARGE SCALE GENOMIC DNA]</scope>
    <source>
        <strain evidence="5 6">DY56-A-20</strain>
    </source>
</reference>
<dbReference type="InterPro" id="IPR006913">
    <property type="entry name" value="CENP-V/GFA"/>
</dbReference>
<dbReference type="RefSeq" id="WP_305929993.1">
    <property type="nucleotide sequence ID" value="NZ_JAVAIL010000003.1"/>
</dbReference>
<keyword evidence="6" id="KW-1185">Reference proteome</keyword>
<evidence type="ECO:0000256" key="1">
    <source>
        <dbReference type="ARBA" id="ARBA00005495"/>
    </source>
</evidence>
<evidence type="ECO:0000256" key="3">
    <source>
        <dbReference type="ARBA" id="ARBA00022833"/>
    </source>
</evidence>
<evidence type="ECO:0000256" key="2">
    <source>
        <dbReference type="ARBA" id="ARBA00022723"/>
    </source>
</evidence>
<keyword evidence="3" id="KW-0862">Zinc</keyword>
<name>A0ABT9H937_9SPHN</name>